<gene>
    <name evidence="1" type="ORF">E3U43_011084</name>
</gene>
<proteinExistence type="predicted"/>
<keyword evidence="2" id="KW-1185">Reference proteome</keyword>
<name>A0ACD3QJV6_LARCR</name>
<accession>A0ACD3QJV6</accession>
<dbReference type="Proteomes" id="UP000793456">
    <property type="component" value="Chromosome XVIII"/>
</dbReference>
<reference evidence="1" key="1">
    <citation type="submission" date="2018-11" db="EMBL/GenBank/DDBJ databases">
        <title>The sequence and de novo assembly of Larimichthys crocea genome using PacBio and Hi-C technologies.</title>
        <authorList>
            <person name="Xu P."/>
            <person name="Chen B."/>
            <person name="Zhou Z."/>
            <person name="Ke Q."/>
            <person name="Wu Y."/>
            <person name="Bai H."/>
            <person name="Pu F."/>
        </authorList>
    </citation>
    <scope>NUCLEOTIDE SEQUENCE</scope>
    <source>
        <tissue evidence="1">Muscle</tissue>
    </source>
</reference>
<sequence length="153" mass="17626">MTSRELVNSAEHLMRHAVMLDDTEGYFVIGGGRYIRGVEGYFGPLVYYRNRVSPHSMSEAVIPDVIRTVNLTGWLQTCHGFHVEMTLKIMGYSLQAQEQTESETCLDAFHEWMVKDRLPSQSQCGLWEATVPQRRQAANLVKFLAFKLWRKKT</sequence>
<evidence type="ECO:0000313" key="2">
    <source>
        <dbReference type="Proteomes" id="UP000793456"/>
    </source>
</evidence>
<evidence type="ECO:0000313" key="1">
    <source>
        <dbReference type="EMBL" id="TMS06991.1"/>
    </source>
</evidence>
<comment type="caution">
    <text evidence="1">The sequence shown here is derived from an EMBL/GenBank/DDBJ whole genome shotgun (WGS) entry which is preliminary data.</text>
</comment>
<organism evidence="1 2">
    <name type="scientific">Larimichthys crocea</name>
    <name type="common">Large yellow croaker</name>
    <name type="synonym">Pseudosciaena crocea</name>
    <dbReference type="NCBI Taxonomy" id="215358"/>
    <lineage>
        <taxon>Eukaryota</taxon>
        <taxon>Metazoa</taxon>
        <taxon>Chordata</taxon>
        <taxon>Craniata</taxon>
        <taxon>Vertebrata</taxon>
        <taxon>Euteleostomi</taxon>
        <taxon>Actinopterygii</taxon>
        <taxon>Neopterygii</taxon>
        <taxon>Teleostei</taxon>
        <taxon>Neoteleostei</taxon>
        <taxon>Acanthomorphata</taxon>
        <taxon>Eupercaria</taxon>
        <taxon>Sciaenidae</taxon>
        <taxon>Larimichthys</taxon>
    </lineage>
</organism>
<dbReference type="EMBL" id="CM011691">
    <property type="protein sequence ID" value="TMS06991.1"/>
    <property type="molecule type" value="Genomic_DNA"/>
</dbReference>
<protein>
    <submittedName>
        <fullName evidence="1">Uncharacterized protein</fullName>
    </submittedName>
</protein>